<sequence>MLALGCALENDVPGATGGGDAGGSGAARVGVGSETASVGLDAACEPVVLAEAAGNPHAIAVDGTHVYWTHWDAGEIMRAPIAGGAPVVIAESCATPGIAVSATHVYWTCSPYSGVEDTVPAGVYGAPLDGGTPVLLSTGGLEDPVGLALDATSIYVGDNYAVKKLPLEGGAAEELALGSGSRRVSVDETHLFWTNADASSVRKVPIEGGESAALATGYFESHEVVLDATHVYWTTPGEGPSVGSVNKVPKEGGAPVALATGQPSPYYIALDDTHVYWVNTGAGEIRRVPIDGGEPAVVISGVSPNDLAVDGTSIYWTDRSGFVMKLAK</sequence>
<dbReference type="GO" id="GO:0042813">
    <property type="term" value="F:Wnt receptor activity"/>
    <property type="evidence" value="ECO:0007669"/>
    <property type="project" value="TreeGrafter"/>
</dbReference>
<proteinExistence type="predicted"/>
<dbReference type="EMBL" id="JELY01002884">
    <property type="protein sequence ID" value="KYF51322.1"/>
    <property type="molecule type" value="Genomic_DNA"/>
</dbReference>
<protein>
    <recommendedName>
        <fullName evidence="3">DUF5050 domain-containing protein</fullName>
    </recommendedName>
</protein>
<dbReference type="InterPro" id="IPR050778">
    <property type="entry name" value="Cueball_EGF_LRP_Nidogen"/>
</dbReference>
<dbReference type="AlphaFoldDB" id="A0A150P6K5"/>
<dbReference type="GO" id="GO:0060070">
    <property type="term" value="P:canonical Wnt signaling pathway"/>
    <property type="evidence" value="ECO:0007669"/>
    <property type="project" value="TreeGrafter"/>
</dbReference>
<reference evidence="1 2" key="1">
    <citation type="submission" date="2014-02" db="EMBL/GenBank/DDBJ databases">
        <title>The small core and large imbalanced accessory genome model reveals a collaborative survival strategy of Sorangium cellulosum strains in nature.</title>
        <authorList>
            <person name="Han K."/>
            <person name="Peng R."/>
            <person name="Blom J."/>
            <person name="Li Y.-Z."/>
        </authorList>
    </citation>
    <scope>NUCLEOTIDE SEQUENCE [LARGE SCALE GENOMIC DNA]</scope>
    <source>
        <strain evidence="1 2">So0157-25</strain>
    </source>
</reference>
<dbReference type="Gene3D" id="2.120.10.30">
    <property type="entry name" value="TolB, C-terminal domain"/>
    <property type="match status" value="2"/>
</dbReference>
<dbReference type="PANTHER" id="PTHR46513">
    <property type="entry name" value="VITELLOGENIN RECEPTOR-LIKE PROTEIN-RELATED-RELATED"/>
    <property type="match status" value="1"/>
</dbReference>
<gene>
    <name evidence="1" type="ORF">BE08_31315</name>
</gene>
<comment type="caution">
    <text evidence="1">The sequence shown here is derived from an EMBL/GenBank/DDBJ whole genome shotgun (WGS) entry which is preliminary data.</text>
</comment>
<dbReference type="GO" id="GO:0017147">
    <property type="term" value="F:Wnt-protein binding"/>
    <property type="evidence" value="ECO:0007669"/>
    <property type="project" value="TreeGrafter"/>
</dbReference>
<evidence type="ECO:0000313" key="1">
    <source>
        <dbReference type="EMBL" id="KYF51322.1"/>
    </source>
</evidence>
<dbReference type="PANTHER" id="PTHR46513:SF13">
    <property type="entry name" value="EGF-LIKE DOMAIN-CONTAINING PROTEIN"/>
    <property type="match status" value="1"/>
</dbReference>
<dbReference type="Proteomes" id="UP000075420">
    <property type="component" value="Unassembled WGS sequence"/>
</dbReference>
<dbReference type="GO" id="GO:0005886">
    <property type="term" value="C:plasma membrane"/>
    <property type="evidence" value="ECO:0007669"/>
    <property type="project" value="TreeGrafter"/>
</dbReference>
<name>A0A150P6K5_SORCE</name>
<dbReference type="InterPro" id="IPR011042">
    <property type="entry name" value="6-blade_b-propeller_TolB-like"/>
</dbReference>
<evidence type="ECO:0008006" key="3">
    <source>
        <dbReference type="Google" id="ProtNLM"/>
    </source>
</evidence>
<dbReference type="SUPFAM" id="SSF63825">
    <property type="entry name" value="YWTD domain"/>
    <property type="match status" value="2"/>
</dbReference>
<organism evidence="1 2">
    <name type="scientific">Sorangium cellulosum</name>
    <name type="common">Polyangium cellulosum</name>
    <dbReference type="NCBI Taxonomy" id="56"/>
    <lineage>
        <taxon>Bacteria</taxon>
        <taxon>Pseudomonadati</taxon>
        <taxon>Myxococcota</taxon>
        <taxon>Polyangia</taxon>
        <taxon>Polyangiales</taxon>
        <taxon>Polyangiaceae</taxon>
        <taxon>Sorangium</taxon>
    </lineage>
</organism>
<accession>A0A150P6K5</accession>
<evidence type="ECO:0000313" key="2">
    <source>
        <dbReference type="Proteomes" id="UP000075420"/>
    </source>
</evidence>